<dbReference type="EMBL" id="GISG01193298">
    <property type="protein sequence ID" value="MBA4656727.1"/>
    <property type="molecule type" value="Transcribed_RNA"/>
</dbReference>
<dbReference type="EMBL" id="GISG01193303">
    <property type="protein sequence ID" value="MBA4656731.1"/>
    <property type="molecule type" value="Transcribed_RNA"/>
</dbReference>
<name>A0A7C9A373_OPUST</name>
<protein>
    <submittedName>
        <fullName evidence="1">Uncharacterized protein</fullName>
    </submittedName>
</protein>
<proteinExistence type="predicted"/>
<sequence>MSDMEGSVKPPQISEMFQKFALSFKSKAFEFFSDESEKVSVLSSPEKFIADPKFEVVKPEPAPPVSYHVAGKGMQLSQWFIQMANGGVWLQVSGELKSRLVTSRLWHRPPKPLALVRPKQLRLCYKCLTQEHVELL</sequence>
<evidence type="ECO:0000313" key="1">
    <source>
        <dbReference type="EMBL" id="MBA4656731.1"/>
    </source>
</evidence>
<dbReference type="AlphaFoldDB" id="A0A7C9A373"/>
<accession>A0A7C9A373</accession>
<reference evidence="1" key="2">
    <citation type="submission" date="2020-07" db="EMBL/GenBank/DDBJ databases">
        <authorList>
            <person name="Vera ALvarez R."/>
            <person name="Arias-Moreno D.M."/>
            <person name="Jimenez-Jacinto V."/>
            <person name="Jimenez-Bremont J.F."/>
            <person name="Swaminathan K."/>
            <person name="Moose S.P."/>
            <person name="Guerrero-Gonzalez M.L."/>
            <person name="Marino-Ramirez L."/>
            <person name="Landsman D."/>
            <person name="Rodriguez-Kessler M."/>
            <person name="Delgado-Sanchez P."/>
        </authorList>
    </citation>
    <scope>NUCLEOTIDE SEQUENCE</scope>
    <source>
        <tissue evidence="1">Cladode</tissue>
    </source>
</reference>
<organism evidence="1">
    <name type="scientific">Opuntia streptacantha</name>
    <name type="common">Prickly pear cactus</name>
    <name type="synonym">Opuntia cardona</name>
    <dbReference type="NCBI Taxonomy" id="393608"/>
    <lineage>
        <taxon>Eukaryota</taxon>
        <taxon>Viridiplantae</taxon>
        <taxon>Streptophyta</taxon>
        <taxon>Embryophyta</taxon>
        <taxon>Tracheophyta</taxon>
        <taxon>Spermatophyta</taxon>
        <taxon>Magnoliopsida</taxon>
        <taxon>eudicotyledons</taxon>
        <taxon>Gunneridae</taxon>
        <taxon>Pentapetalae</taxon>
        <taxon>Caryophyllales</taxon>
        <taxon>Cactineae</taxon>
        <taxon>Cactaceae</taxon>
        <taxon>Opuntioideae</taxon>
        <taxon>Opuntia</taxon>
    </lineage>
</organism>
<reference evidence="1" key="1">
    <citation type="journal article" date="2013" name="J. Plant Res.">
        <title>Effect of fungi and light on seed germination of three Opuntia species from semiarid lands of central Mexico.</title>
        <authorList>
            <person name="Delgado-Sanchez P."/>
            <person name="Jimenez-Bremont J.F."/>
            <person name="Guerrero-Gonzalez Mde L."/>
            <person name="Flores J."/>
        </authorList>
    </citation>
    <scope>NUCLEOTIDE SEQUENCE</scope>
    <source>
        <tissue evidence="1">Cladode</tissue>
    </source>
</reference>